<evidence type="ECO:0000313" key="2">
    <source>
        <dbReference type="EMBL" id="KAB1063456.1"/>
    </source>
</evidence>
<name>A0A6N6M2Z3_9FLAO</name>
<organism evidence="2 3">
    <name type="scientific">Salibacter halophilus</name>
    <dbReference type="NCBI Taxonomy" id="1803916"/>
    <lineage>
        <taxon>Bacteria</taxon>
        <taxon>Pseudomonadati</taxon>
        <taxon>Bacteroidota</taxon>
        <taxon>Flavobacteriia</taxon>
        <taxon>Flavobacteriales</taxon>
        <taxon>Salibacteraceae</taxon>
        <taxon>Salibacter</taxon>
    </lineage>
</organism>
<proteinExistence type="predicted"/>
<evidence type="ECO:0000313" key="3">
    <source>
        <dbReference type="Proteomes" id="UP000435357"/>
    </source>
</evidence>
<accession>A0A6N6M2Z3</accession>
<comment type="caution">
    <text evidence="2">The sequence shown here is derived from an EMBL/GenBank/DDBJ whole genome shotgun (WGS) entry which is preliminary data.</text>
</comment>
<evidence type="ECO:0000256" key="1">
    <source>
        <dbReference type="SAM" id="SignalP"/>
    </source>
</evidence>
<keyword evidence="1" id="KW-0732">Signal</keyword>
<feature type="signal peptide" evidence="1">
    <location>
        <begin position="1"/>
        <end position="20"/>
    </location>
</feature>
<dbReference type="AlphaFoldDB" id="A0A6N6M2Z3"/>
<reference evidence="2 3" key="1">
    <citation type="submission" date="2019-09" db="EMBL/GenBank/DDBJ databases">
        <title>Genomes of Cryomorphaceae.</title>
        <authorList>
            <person name="Bowman J.P."/>
        </authorList>
    </citation>
    <scope>NUCLEOTIDE SEQUENCE [LARGE SCALE GENOMIC DNA]</scope>
    <source>
        <strain evidence="2 3">KCTC 52047</strain>
    </source>
</reference>
<dbReference type="RefSeq" id="WP_151168927.1">
    <property type="nucleotide sequence ID" value="NZ_WACR01000008.1"/>
</dbReference>
<protein>
    <recommendedName>
        <fullName evidence="4">PorT family protein</fullName>
    </recommendedName>
</protein>
<evidence type="ECO:0008006" key="4">
    <source>
        <dbReference type="Google" id="ProtNLM"/>
    </source>
</evidence>
<dbReference type="EMBL" id="WACR01000008">
    <property type="protein sequence ID" value="KAB1063456.1"/>
    <property type="molecule type" value="Genomic_DNA"/>
</dbReference>
<keyword evidence="3" id="KW-1185">Reference proteome</keyword>
<feature type="chain" id="PRO_5026769763" description="PorT family protein" evidence="1">
    <location>
        <begin position="21"/>
        <end position="252"/>
    </location>
</feature>
<gene>
    <name evidence="2" type="ORF">F3059_10340</name>
</gene>
<dbReference type="Proteomes" id="UP000435357">
    <property type="component" value="Unassembled WGS sequence"/>
</dbReference>
<sequence length="252" mass="28651">MVKKLLFGTVFLFSIMAAKSQVSIKDSAVFTSLIDVSYALQFPGGDMADRFGYNNNIGGGFSVKLKSNWEFGLSGSLLFGRQVKDDRMLEPFTDDQGIVLGLSGLPADIFLYERGFTVQAKVGKVIPLGFSNPNSGLLIKVGGGFMQHKIRIEDEYADVPMLNYKDNKVGFDRLSFGAMTSQFIGYRYLSDRRLINFFFGFEFMQGFTKARRDYQYDIGRPSDETRLDLLYGIRLGWTLPLYQKQPDEYYFR</sequence>
<dbReference type="OrthoDB" id="7475268at2"/>